<dbReference type="PROSITE" id="PS51450">
    <property type="entry name" value="LRR"/>
    <property type="match status" value="1"/>
</dbReference>
<dbReference type="InterPro" id="IPR055414">
    <property type="entry name" value="LRR_R13L4/SHOC2-like"/>
</dbReference>
<keyword evidence="2" id="KW-0677">Repeat</keyword>
<protein>
    <recommendedName>
        <fullName evidence="3">Disease resistance R13L4/SHOC-2-like LRR domain-containing protein</fullName>
    </recommendedName>
</protein>
<dbReference type="InterPro" id="IPR032675">
    <property type="entry name" value="LRR_dom_sf"/>
</dbReference>
<comment type="subcellular location">
    <subcellularLocation>
        <location evidence="1">Cytoplasm</location>
        <location evidence="1">Cytoskeleton</location>
        <location evidence="1">Cilium axoneme</location>
    </subcellularLocation>
</comment>
<keyword evidence="5" id="KW-1185">Reference proteome</keyword>
<reference evidence="4 5" key="1">
    <citation type="journal article" date="2024" name="Nat. Commun.">
        <title>Phylogenomics reveals the evolutionary origins of lichenization in chlorophyte algae.</title>
        <authorList>
            <person name="Puginier C."/>
            <person name="Libourel C."/>
            <person name="Otte J."/>
            <person name="Skaloud P."/>
            <person name="Haon M."/>
            <person name="Grisel S."/>
            <person name="Petersen M."/>
            <person name="Berrin J.G."/>
            <person name="Delaux P.M."/>
            <person name="Dal Grande F."/>
            <person name="Keller J."/>
        </authorList>
    </citation>
    <scope>NUCLEOTIDE SEQUENCE [LARGE SCALE GENOMIC DNA]</scope>
    <source>
        <strain evidence="4 5">SAG 216-7</strain>
    </source>
</reference>
<dbReference type="Gene3D" id="3.80.10.10">
    <property type="entry name" value="Ribonuclease Inhibitor"/>
    <property type="match status" value="2"/>
</dbReference>
<dbReference type="Pfam" id="PF23598">
    <property type="entry name" value="LRR_14"/>
    <property type="match status" value="1"/>
</dbReference>
<evidence type="ECO:0000313" key="5">
    <source>
        <dbReference type="Proteomes" id="UP001491310"/>
    </source>
</evidence>
<name>A0ABR2YRH4_9CHLO</name>
<dbReference type="PANTHER" id="PTHR47186:SF18">
    <property type="entry name" value="RX N-TERMINAL DOMAIN-CONTAINING PROTEIN"/>
    <property type="match status" value="1"/>
</dbReference>
<comment type="caution">
    <text evidence="4">The sequence shown here is derived from an EMBL/GenBank/DDBJ whole genome shotgun (WGS) entry which is preliminary data.</text>
</comment>
<gene>
    <name evidence="4" type="ORF">WJX75_002602</name>
</gene>
<accession>A0ABR2YRH4</accession>
<evidence type="ECO:0000256" key="1">
    <source>
        <dbReference type="ARBA" id="ARBA00004430"/>
    </source>
</evidence>
<evidence type="ECO:0000313" key="4">
    <source>
        <dbReference type="EMBL" id="KAK9909463.1"/>
    </source>
</evidence>
<proteinExistence type="predicted"/>
<dbReference type="InterPro" id="IPR001611">
    <property type="entry name" value="Leu-rich_rpt"/>
</dbReference>
<evidence type="ECO:0000259" key="3">
    <source>
        <dbReference type="Pfam" id="PF23598"/>
    </source>
</evidence>
<dbReference type="SUPFAM" id="SSF52047">
    <property type="entry name" value="RNI-like"/>
    <property type="match status" value="1"/>
</dbReference>
<evidence type="ECO:0000256" key="2">
    <source>
        <dbReference type="ARBA" id="ARBA00022737"/>
    </source>
</evidence>
<feature type="domain" description="Disease resistance R13L4/SHOC-2-like LRR" evidence="3">
    <location>
        <begin position="342"/>
        <end position="452"/>
    </location>
</feature>
<sequence length="540" mass="58340">MENLPVETLQHIGSFLPFTERCTTFPLISKAFAGASCCTALGDLWASVALEASPNTAHSGKQAQQRHLQRGCLSWLAPRANQVENLRVDCQALRPQPGSFSQLLGLFAASANLQSLHVTGCEEVAIAATLPLLPSFAKLQVLQFEEVDGFCDHGCTLQALSSMTNLRSLRVSLREGFLHTWPDLARLQKLETLDMRGCPAYGHPWAAWAPLPGWMTKLTSLRSLSIGCAVFTEVPPMVAALTQLTRLAIEDSCLGCAAFPAGQLPAKKQLPPGFHLLTNLNSLSLGTWACGVVPDEICALTNLEELSWRGELPADLDGCEDDYADDYEGTPDQAARVFALPKEFGSLRKLRVLKLDCHPGMTELPPQILKLTSLESLDLSNTPLSSLPDNLHTLPNLASLHLASCSFTCVPPPVFSVPSLRHLDLGRNTSLDLGELSRAQLAWLAKLGSLSLAKLGDCAWHRESLPALTFLESAAALLRRSHLQEAQTAENSTCVKGQCRDTLSEGGGICVLEQLQRLEGCPSVGVLEPDGHLVRTILAV</sequence>
<organism evidence="4 5">
    <name type="scientific">Coccomyxa subellipsoidea</name>
    <dbReference type="NCBI Taxonomy" id="248742"/>
    <lineage>
        <taxon>Eukaryota</taxon>
        <taxon>Viridiplantae</taxon>
        <taxon>Chlorophyta</taxon>
        <taxon>core chlorophytes</taxon>
        <taxon>Trebouxiophyceae</taxon>
        <taxon>Trebouxiophyceae incertae sedis</taxon>
        <taxon>Coccomyxaceae</taxon>
        <taxon>Coccomyxa</taxon>
    </lineage>
</organism>
<dbReference type="Proteomes" id="UP001491310">
    <property type="component" value="Unassembled WGS sequence"/>
</dbReference>
<dbReference type="PANTHER" id="PTHR47186">
    <property type="entry name" value="LEUCINE-RICH REPEAT-CONTAINING PROTEIN 57"/>
    <property type="match status" value="1"/>
</dbReference>
<dbReference type="EMBL" id="JALJOT010000006">
    <property type="protein sequence ID" value="KAK9909463.1"/>
    <property type="molecule type" value="Genomic_DNA"/>
</dbReference>